<dbReference type="Proteomes" id="UP000886851">
    <property type="component" value="Unassembled WGS sequence"/>
</dbReference>
<sequence length="402" mass="44972">MKLFIFNPDADLALADGGDNYIAPAAARRMADDLALLPVWYAGEGDGVWAPSAYNDSFLKRMRDFLALDVRLVTYPELPDYADAGVVPWGWNLSLRRKLMQGGFPSGRLPSVEDLHFYRQCASREHVAGCLEAFRGIPSCRGESVALKDLSACREYVEGRGHVLLKAPWSGSGKGLCWCTGAFTSSIAGWCAKVLRGQGCVVASPVYDKVVDFAMEFDKDKEGRVSFIGYSLFHTNDRGAYGGNLLLSDAQIEEYLTRYVPLETLHRVREVAKDVLERRFVGYAGCLGIDMMVCRSGEGFWIHPCVEVNLRMNMGIVAGSLYRRLLAPDAVGYFRIEYHTSPDALRAYHIKDETAYPLTWREGRIMSGYMPLVPVTPSSRYRAFIKVFPDTGHFRCHNGQWP</sequence>
<reference evidence="1" key="2">
    <citation type="submission" date="2021-04" db="EMBL/GenBank/DDBJ databases">
        <authorList>
            <person name="Gilroy R."/>
        </authorList>
    </citation>
    <scope>NUCLEOTIDE SEQUENCE</scope>
    <source>
        <strain evidence="1">Gambia2-208</strain>
    </source>
</reference>
<protein>
    <recommendedName>
        <fullName evidence="3">ATP-grasp domain-containing protein</fullName>
    </recommendedName>
</protein>
<name>A0A9D1ZGY3_9BACE</name>
<accession>A0A9D1ZGY3</accession>
<organism evidence="1 2">
    <name type="scientific">Candidatus Bacteroides pullicola</name>
    <dbReference type="NCBI Taxonomy" id="2838475"/>
    <lineage>
        <taxon>Bacteria</taxon>
        <taxon>Pseudomonadati</taxon>
        <taxon>Bacteroidota</taxon>
        <taxon>Bacteroidia</taxon>
        <taxon>Bacteroidales</taxon>
        <taxon>Bacteroidaceae</taxon>
        <taxon>Bacteroides</taxon>
    </lineage>
</organism>
<dbReference type="EMBL" id="DXCV01000029">
    <property type="protein sequence ID" value="HIY87733.1"/>
    <property type="molecule type" value="Genomic_DNA"/>
</dbReference>
<evidence type="ECO:0000313" key="1">
    <source>
        <dbReference type="EMBL" id="HIY87733.1"/>
    </source>
</evidence>
<evidence type="ECO:0000313" key="2">
    <source>
        <dbReference type="Proteomes" id="UP000886851"/>
    </source>
</evidence>
<comment type="caution">
    <text evidence="1">The sequence shown here is derived from an EMBL/GenBank/DDBJ whole genome shotgun (WGS) entry which is preliminary data.</text>
</comment>
<dbReference type="SUPFAM" id="SSF56059">
    <property type="entry name" value="Glutathione synthetase ATP-binding domain-like"/>
    <property type="match status" value="1"/>
</dbReference>
<dbReference type="AlphaFoldDB" id="A0A9D1ZGY3"/>
<evidence type="ECO:0008006" key="3">
    <source>
        <dbReference type="Google" id="ProtNLM"/>
    </source>
</evidence>
<proteinExistence type="predicted"/>
<reference evidence="1" key="1">
    <citation type="journal article" date="2021" name="PeerJ">
        <title>Extensive microbial diversity within the chicken gut microbiome revealed by metagenomics and culture.</title>
        <authorList>
            <person name="Gilroy R."/>
            <person name="Ravi A."/>
            <person name="Getino M."/>
            <person name="Pursley I."/>
            <person name="Horton D.L."/>
            <person name="Alikhan N.F."/>
            <person name="Baker D."/>
            <person name="Gharbi K."/>
            <person name="Hall N."/>
            <person name="Watson M."/>
            <person name="Adriaenssens E.M."/>
            <person name="Foster-Nyarko E."/>
            <person name="Jarju S."/>
            <person name="Secka A."/>
            <person name="Antonio M."/>
            <person name="Oren A."/>
            <person name="Chaudhuri R.R."/>
            <person name="La Ragione R."/>
            <person name="Hildebrand F."/>
            <person name="Pallen M.J."/>
        </authorList>
    </citation>
    <scope>NUCLEOTIDE SEQUENCE</scope>
    <source>
        <strain evidence="1">Gambia2-208</strain>
    </source>
</reference>
<gene>
    <name evidence="1" type="ORF">H9824_03380</name>
</gene>